<feature type="transmembrane region" description="Helical" evidence="7">
    <location>
        <begin position="238"/>
        <end position="255"/>
    </location>
</feature>
<sequence>MIDPRAAAAGLPPNPHGDGLATVSVIVCVIAGVLVLCRMLTRVYMVSSVGWDDYTLVISMLFAVGMTVCFQKEVFYGMGLHTTAWLWSAQLLYKFANATTKISIALLYLRIFPSRRFRNTVCMFIAFVVSYCSAAIFTSIFQPIEKAWKKSMEGHCIDIGIVWYVNSAMTLTADAILIILPITNIIRLQLPKAQRVALLFVFSLGIFVMACTIVRCVALGPTVSQKDVMYYQAGSNSWTFLEVDVSVICASLPILRAPLNKIFPRILGNISTWGGSESARARSDAKSSGRAHGTSAISMQNGSGWRKSGQTYAREVRDVSGDDAASDEEQILGPHGIRKTTEVRLNYDEVDAAASRTFVG</sequence>
<feature type="transmembrane region" description="Helical" evidence="7">
    <location>
        <begin position="161"/>
        <end position="184"/>
    </location>
</feature>
<dbReference type="InterPro" id="IPR049326">
    <property type="entry name" value="Rhodopsin_dom_fungi"/>
</dbReference>
<dbReference type="GO" id="GO:0016020">
    <property type="term" value="C:membrane"/>
    <property type="evidence" value="ECO:0007669"/>
    <property type="project" value="UniProtKB-SubCell"/>
</dbReference>
<feature type="compositionally biased region" description="Polar residues" evidence="6">
    <location>
        <begin position="295"/>
        <end position="311"/>
    </location>
</feature>
<keyword evidence="4 7" id="KW-0472">Membrane</keyword>
<feature type="transmembrane region" description="Helical" evidence="7">
    <location>
        <begin position="91"/>
        <end position="109"/>
    </location>
</feature>
<evidence type="ECO:0000313" key="9">
    <source>
        <dbReference type="EMBL" id="KAK4540883.1"/>
    </source>
</evidence>
<dbReference type="PANTHER" id="PTHR33048:SF47">
    <property type="entry name" value="INTEGRAL MEMBRANE PROTEIN-RELATED"/>
    <property type="match status" value="1"/>
</dbReference>
<dbReference type="AlphaFoldDB" id="A0AAV9J7C7"/>
<proteinExistence type="inferred from homology"/>
<dbReference type="Proteomes" id="UP001324427">
    <property type="component" value="Unassembled WGS sequence"/>
</dbReference>
<dbReference type="EMBL" id="JAVFHQ010000060">
    <property type="protein sequence ID" value="KAK4540883.1"/>
    <property type="molecule type" value="Genomic_DNA"/>
</dbReference>
<name>A0AAV9J7C7_9PEZI</name>
<feature type="transmembrane region" description="Helical" evidence="7">
    <location>
        <begin position="196"/>
        <end position="218"/>
    </location>
</feature>
<feature type="transmembrane region" description="Helical" evidence="7">
    <location>
        <begin position="20"/>
        <end position="41"/>
    </location>
</feature>
<evidence type="ECO:0000256" key="2">
    <source>
        <dbReference type="ARBA" id="ARBA00022692"/>
    </source>
</evidence>
<evidence type="ECO:0000256" key="6">
    <source>
        <dbReference type="SAM" id="MobiDB-lite"/>
    </source>
</evidence>
<dbReference type="InterPro" id="IPR052337">
    <property type="entry name" value="SAT4-like"/>
</dbReference>
<reference evidence="9 10" key="1">
    <citation type="submission" date="2021-11" db="EMBL/GenBank/DDBJ databases">
        <title>Black yeast isolated from Biological Soil Crust.</title>
        <authorList>
            <person name="Kurbessoian T."/>
        </authorList>
    </citation>
    <scope>NUCLEOTIDE SEQUENCE [LARGE SCALE GENOMIC DNA]</scope>
    <source>
        <strain evidence="9 10">CCFEE 5522</strain>
    </source>
</reference>
<feature type="region of interest" description="Disordered" evidence="6">
    <location>
        <begin position="275"/>
        <end position="311"/>
    </location>
</feature>
<comment type="similarity">
    <text evidence="5">Belongs to the SAT4 family.</text>
</comment>
<feature type="domain" description="Rhodopsin" evidence="8">
    <location>
        <begin position="38"/>
        <end position="260"/>
    </location>
</feature>
<feature type="transmembrane region" description="Helical" evidence="7">
    <location>
        <begin position="53"/>
        <end position="71"/>
    </location>
</feature>
<protein>
    <recommendedName>
        <fullName evidence="8">Rhodopsin domain-containing protein</fullName>
    </recommendedName>
</protein>
<evidence type="ECO:0000256" key="7">
    <source>
        <dbReference type="SAM" id="Phobius"/>
    </source>
</evidence>
<accession>A0AAV9J7C7</accession>
<evidence type="ECO:0000256" key="3">
    <source>
        <dbReference type="ARBA" id="ARBA00022989"/>
    </source>
</evidence>
<comment type="caution">
    <text evidence="9">The sequence shown here is derived from an EMBL/GenBank/DDBJ whole genome shotgun (WGS) entry which is preliminary data.</text>
</comment>
<feature type="transmembrane region" description="Helical" evidence="7">
    <location>
        <begin position="121"/>
        <end position="141"/>
    </location>
</feature>
<dbReference type="PANTHER" id="PTHR33048">
    <property type="entry name" value="PTH11-LIKE INTEGRAL MEMBRANE PROTEIN (AFU_ORTHOLOGUE AFUA_5G11245)"/>
    <property type="match status" value="1"/>
</dbReference>
<evidence type="ECO:0000256" key="4">
    <source>
        <dbReference type="ARBA" id="ARBA00023136"/>
    </source>
</evidence>
<dbReference type="Pfam" id="PF20684">
    <property type="entry name" value="Fung_rhodopsin"/>
    <property type="match status" value="1"/>
</dbReference>
<comment type="subcellular location">
    <subcellularLocation>
        <location evidence="1">Membrane</location>
        <topology evidence="1">Multi-pass membrane protein</topology>
    </subcellularLocation>
</comment>
<evidence type="ECO:0000313" key="10">
    <source>
        <dbReference type="Proteomes" id="UP001324427"/>
    </source>
</evidence>
<evidence type="ECO:0000256" key="5">
    <source>
        <dbReference type="ARBA" id="ARBA00038359"/>
    </source>
</evidence>
<evidence type="ECO:0000259" key="8">
    <source>
        <dbReference type="Pfam" id="PF20684"/>
    </source>
</evidence>
<keyword evidence="3 7" id="KW-1133">Transmembrane helix</keyword>
<evidence type="ECO:0000256" key="1">
    <source>
        <dbReference type="ARBA" id="ARBA00004141"/>
    </source>
</evidence>
<organism evidence="9 10">
    <name type="scientific">Oleoguttula mirabilis</name>
    <dbReference type="NCBI Taxonomy" id="1507867"/>
    <lineage>
        <taxon>Eukaryota</taxon>
        <taxon>Fungi</taxon>
        <taxon>Dikarya</taxon>
        <taxon>Ascomycota</taxon>
        <taxon>Pezizomycotina</taxon>
        <taxon>Dothideomycetes</taxon>
        <taxon>Dothideomycetidae</taxon>
        <taxon>Mycosphaerellales</taxon>
        <taxon>Teratosphaeriaceae</taxon>
        <taxon>Oleoguttula</taxon>
    </lineage>
</organism>
<gene>
    <name evidence="9" type="ORF">LTR36_008825</name>
</gene>
<keyword evidence="10" id="KW-1185">Reference proteome</keyword>
<keyword evidence="2 7" id="KW-0812">Transmembrane</keyword>